<dbReference type="PANTHER" id="PTHR30151:SF41">
    <property type="entry name" value="ABC TRANSPORTER PERMEASE PROTEIN"/>
    <property type="match status" value="1"/>
</dbReference>
<dbReference type="RefSeq" id="WP_103220865.1">
    <property type="nucleotide sequence ID" value="NZ_PPCN01000001.1"/>
</dbReference>
<comment type="similarity">
    <text evidence="7">Belongs to the binding-protein-dependent transport system permease family.</text>
</comment>
<evidence type="ECO:0000256" key="2">
    <source>
        <dbReference type="ARBA" id="ARBA00022448"/>
    </source>
</evidence>
<name>A0A2S3V2V2_9HYPH</name>
<comment type="caution">
    <text evidence="9">The sequence shown here is derived from an EMBL/GenBank/DDBJ whole genome shotgun (WGS) entry which is preliminary data.</text>
</comment>
<evidence type="ECO:0000259" key="8">
    <source>
        <dbReference type="PROSITE" id="PS50928"/>
    </source>
</evidence>
<feature type="transmembrane region" description="Helical" evidence="7">
    <location>
        <begin position="99"/>
        <end position="119"/>
    </location>
</feature>
<keyword evidence="5 7" id="KW-1133">Transmembrane helix</keyword>
<feature type="domain" description="ABC transmembrane type-1" evidence="8">
    <location>
        <begin position="93"/>
        <end position="281"/>
    </location>
</feature>
<evidence type="ECO:0000256" key="5">
    <source>
        <dbReference type="ARBA" id="ARBA00022989"/>
    </source>
</evidence>
<organism evidence="9 10">
    <name type="scientific">Roseibium marinum</name>
    <dbReference type="NCBI Taxonomy" id="281252"/>
    <lineage>
        <taxon>Bacteria</taxon>
        <taxon>Pseudomonadati</taxon>
        <taxon>Pseudomonadota</taxon>
        <taxon>Alphaproteobacteria</taxon>
        <taxon>Hyphomicrobiales</taxon>
        <taxon>Stappiaceae</taxon>
        <taxon>Roseibium</taxon>
    </lineage>
</organism>
<dbReference type="CDD" id="cd06261">
    <property type="entry name" value="TM_PBP2"/>
    <property type="match status" value="1"/>
</dbReference>
<dbReference type="Gene3D" id="1.10.3720.10">
    <property type="entry name" value="MetI-like"/>
    <property type="match status" value="1"/>
</dbReference>
<keyword evidence="10" id="KW-1185">Reference proteome</keyword>
<dbReference type="OrthoDB" id="9786495at2"/>
<comment type="subcellular location">
    <subcellularLocation>
        <location evidence="1 7">Cell membrane</location>
        <topology evidence="1 7">Multi-pass membrane protein</topology>
    </subcellularLocation>
</comment>
<evidence type="ECO:0000256" key="3">
    <source>
        <dbReference type="ARBA" id="ARBA00022475"/>
    </source>
</evidence>
<protein>
    <submittedName>
        <fullName evidence="9">NitT/TauT family transport system permease protein</fullName>
    </submittedName>
</protein>
<evidence type="ECO:0000256" key="6">
    <source>
        <dbReference type="ARBA" id="ARBA00023136"/>
    </source>
</evidence>
<evidence type="ECO:0000256" key="7">
    <source>
        <dbReference type="RuleBase" id="RU363032"/>
    </source>
</evidence>
<dbReference type="EMBL" id="PPCN01000001">
    <property type="protein sequence ID" value="POF34266.1"/>
    <property type="molecule type" value="Genomic_DNA"/>
</dbReference>
<dbReference type="GO" id="GO:0005886">
    <property type="term" value="C:plasma membrane"/>
    <property type="evidence" value="ECO:0007669"/>
    <property type="project" value="UniProtKB-SubCell"/>
</dbReference>
<dbReference type="Pfam" id="PF00528">
    <property type="entry name" value="BPD_transp_1"/>
    <property type="match status" value="1"/>
</dbReference>
<feature type="transmembrane region" description="Helical" evidence="7">
    <location>
        <begin position="259"/>
        <end position="285"/>
    </location>
</feature>
<evidence type="ECO:0000313" key="10">
    <source>
        <dbReference type="Proteomes" id="UP000236959"/>
    </source>
</evidence>
<feature type="transmembrane region" description="Helical" evidence="7">
    <location>
        <begin position="41"/>
        <end position="58"/>
    </location>
</feature>
<dbReference type="AlphaFoldDB" id="A0A2S3V2V2"/>
<dbReference type="Proteomes" id="UP000236959">
    <property type="component" value="Unassembled WGS sequence"/>
</dbReference>
<keyword evidence="4 7" id="KW-0812">Transmembrane</keyword>
<reference evidence="9 10" key="1">
    <citation type="submission" date="2018-01" db="EMBL/GenBank/DDBJ databases">
        <title>Genomic Encyclopedia of Archaeal and Bacterial Type Strains, Phase II (KMG-II): from individual species to whole genera.</title>
        <authorList>
            <person name="Goeker M."/>
        </authorList>
    </citation>
    <scope>NUCLEOTIDE SEQUENCE [LARGE SCALE GENOMIC DNA]</scope>
    <source>
        <strain evidence="9 10">DSM 17023</strain>
    </source>
</reference>
<keyword evidence="3" id="KW-1003">Cell membrane</keyword>
<dbReference type="InterPro" id="IPR035906">
    <property type="entry name" value="MetI-like_sf"/>
</dbReference>
<proteinExistence type="inferred from homology"/>
<keyword evidence="2 7" id="KW-0813">Transport</keyword>
<feature type="transmembrane region" description="Helical" evidence="7">
    <location>
        <begin position="131"/>
        <end position="151"/>
    </location>
</feature>
<dbReference type="SUPFAM" id="SSF161098">
    <property type="entry name" value="MetI-like"/>
    <property type="match status" value="1"/>
</dbReference>
<evidence type="ECO:0000256" key="1">
    <source>
        <dbReference type="ARBA" id="ARBA00004651"/>
    </source>
</evidence>
<dbReference type="InterPro" id="IPR000515">
    <property type="entry name" value="MetI-like"/>
</dbReference>
<gene>
    <name evidence="9" type="ORF">CLV41_101720</name>
</gene>
<keyword evidence="6 7" id="KW-0472">Membrane</keyword>
<dbReference type="PANTHER" id="PTHR30151">
    <property type="entry name" value="ALKANE SULFONATE ABC TRANSPORTER-RELATED, MEMBRANE SUBUNIT"/>
    <property type="match status" value="1"/>
</dbReference>
<dbReference type="PROSITE" id="PS50928">
    <property type="entry name" value="ABC_TM1"/>
    <property type="match status" value="1"/>
</dbReference>
<dbReference type="GO" id="GO:0055085">
    <property type="term" value="P:transmembrane transport"/>
    <property type="evidence" value="ECO:0007669"/>
    <property type="project" value="InterPro"/>
</dbReference>
<evidence type="ECO:0000313" key="9">
    <source>
        <dbReference type="EMBL" id="POF34266.1"/>
    </source>
</evidence>
<accession>A0A2S3V2V2</accession>
<feature type="transmembrane region" description="Helical" evidence="7">
    <location>
        <begin position="157"/>
        <end position="178"/>
    </location>
</feature>
<feature type="transmembrane region" description="Helical" evidence="7">
    <location>
        <begin position="211"/>
        <end position="234"/>
    </location>
</feature>
<evidence type="ECO:0000256" key="4">
    <source>
        <dbReference type="ARBA" id="ARBA00022692"/>
    </source>
</evidence>
<sequence length="297" mass="32436">MTVALTGKAAPAGDTYAAPLDAAPLDAEELKRVRAARVESVGRWVVPLVILVLSIWLWDRICVWNEIPHYILPRPGLVFETLLTDWPILSVALLNTLKITFGALFIATAGGLGLAVLFTQSKWIEISFFPFAVILQVTPIIAIAPLILIYVDSLSASLLICAWIVAFFPILSNTVLGLNSADHNLRNLFQLYGASRWQTLRYLRLPAAMPYFLGGLKIAGGLSLIGAIVAEFVAGSAGSGSGLANQILEASYRLNMPRMFAALLMISVTGILIFLTMNLLSHLLLRKWHESALKREL</sequence>